<dbReference type="GO" id="GO:0016787">
    <property type="term" value="F:hydrolase activity"/>
    <property type="evidence" value="ECO:0007669"/>
    <property type="project" value="UniProtKB-KW"/>
</dbReference>
<evidence type="ECO:0000259" key="1">
    <source>
        <dbReference type="PROSITE" id="PS51832"/>
    </source>
</evidence>
<comment type="caution">
    <text evidence="2">The sequence shown here is derived from an EMBL/GenBank/DDBJ whole genome shotgun (WGS) entry which is preliminary data.</text>
</comment>
<evidence type="ECO:0000313" key="2">
    <source>
        <dbReference type="EMBL" id="MFC3149158.1"/>
    </source>
</evidence>
<feature type="domain" description="HD-GYP" evidence="1">
    <location>
        <begin position="36"/>
        <end position="233"/>
    </location>
</feature>
<dbReference type="InterPro" id="IPR037522">
    <property type="entry name" value="HD_GYP_dom"/>
</dbReference>
<evidence type="ECO:0000313" key="3">
    <source>
        <dbReference type="Proteomes" id="UP001595556"/>
    </source>
</evidence>
<dbReference type="CDD" id="cd00077">
    <property type="entry name" value="HDc"/>
    <property type="match status" value="1"/>
</dbReference>
<dbReference type="Pfam" id="PF13487">
    <property type="entry name" value="HD_5"/>
    <property type="match status" value="1"/>
</dbReference>
<name>A0ABV7H8Q9_9BURK</name>
<dbReference type="EMBL" id="JBHRTI010000010">
    <property type="protein sequence ID" value="MFC3149158.1"/>
    <property type="molecule type" value="Genomic_DNA"/>
</dbReference>
<organism evidence="2 3">
    <name type="scientific">Piscinibacterium candidicorallinum</name>
    <dbReference type="NCBI Taxonomy" id="1793872"/>
    <lineage>
        <taxon>Bacteria</taxon>
        <taxon>Pseudomonadati</taxon>
        <taxon>Pseudomonadota</taxon>
        <taxon>Betaproteobacteria</taxon>
        <taxon>Burkholderiales</taxon>
        <taxon>Piscinibacterium</taxon>
    </lineage>
</organism>
<dbReference type="InterPro" id="IPR003607">
    <property type="entry name" value="HD/PDEase_dom"/>
</dbReference>
<dbReference type="SUPFAM" id="SSF109604">
    <property type="entry name" value="HD-domain/PDEase-like"/>
    <property type="match status" value="1"/>
</dbReference>
<dbReference type="PROSITE" id="PS51832">
    <property type="entry name" value="HD_GYP"/>
    <property type="match status" value="1"/>
</dbReference>
<dbReference type="Gene3D" id="1.10.3210.10">
    <property type="entry name" value="Hypothetical protein af1432"/>
    <property type="match status" value="1"/>
</dbReference>
<protein>
    <submittedName>
        <fullName evidence="2">HD-GYP domain-containing protein</fullName>
        <ecNumber evidence="2">3.1.4.-</ecNumber>
    </submittedName>
</protein>
<dbReference type="RefSeq" id="WP_377305705.1">
    <property type="nucleotide sequence ID" value="NZ_CP180191.1"/>
</dbReference>
<dbReference type="Proteomes" id="UP001595556">
    <property type="component" value="Unassembled WGS sequence"/>
</dbReference>
<accession>A0ABV7H8Q9</accession>
<dbReference type="PANTHER" id="PTHR45228">
    <property type="entry name" value="CYCLIC DI-GMP PHOSPHODIESTERASE TM_0186-RELATED"/>
    <property type="match status" value="1"/>
</dbReference>
<dbReference type="SMART" id="SM00471">
    <property type="entry name" value="HDc"/>
    <property type="match status" value="1"/>
</dbReference>
<sequence>MSQGLADADLAMQQMSRMLEDLRGLYAGRKAALQQAERAHQDAMLRLALAAEFRDDDTGRHLLTMALCSEQFALCLGLPRSYARNLRLAAPLHDVGKIGIPDAILKKAGPLNAEERAAMNEHTTKGALLLAGAESELMKLAAEVALTHHERWDGSGYPNGLSGEAIPLSGRIVAVVDYFDALTMDRCYRKALSVADALAMLRDQAGRGLDPHLCACFEQHLDRILAVRACVEQNDLSLSDLIDHELCS</sequence>
<dbReference type="InterPro" id="IPR052020">
    <property type="entry name" value="Cyclic_di-GMP/3'3'-cGAMP_PDE"/>
</dbReference>
<keyword evidence="2" id="KW-0378">Hydrolase</keyword>
<reference evidence="3" key="1">
    <citation type="journal article" date="2019" name="Int. J. Syst. Evol. Microbiol.">
        <title>The Global Catalogue of Microorganisms (GCM) 10K type strain sequencing project: providing services to taxonomists for standard genome sequencing and annotation.</title>
        <authorList>
            <consortium name="The Broad Institute Genomics Platform"/>
            <consortium name="The Broad Institute Genome Sequencing Center for Infectious Disease"/>
            <person name="Wu L."/>
            <person name="Ma J."/>
        </authorList>
    </citation>
    <scope>NUCLEOTIDE SEQUENCE [LARGE SCALE GENOMIC DNA]</scope>
    <source>
        <strain evidence="3">KCTC 52168</strain>
    </source>
</reference>
<proteinExistence type="predicted"/>
<dbReference type="EC" id="3.1.4.-" evidence="2"/>
<keyword evidence="3" id="KW-1185">Reference proteome</keyword>
<gene>
    <name evidence="2" type="ORF">ACFOEN_16165</name>
</gene>